<dbReference type="InterPro" id="IPR050613">
    <property type="entry name" value="Sec_Metabolite_Reg"/>
</dbReference>
<feature type="region of interest" description="Disordered" evidence="4">
    <location>
        <begin position="655"/>
        <end position="678"/>
    </location>
</feature>
<dbReference type="PROSITE" id="PS50048">
    <property type="entry name" value="ZN2_CY6_FUNGAL_2"/>
    <property type="match status" value="1"/>
</dbReference>
<dbReference type="CDD" id="cd12148">
    <property type="entry name" value="fungal_TF_MHR"/>
    <property type="match status" value="1"/>
</dbReference>
<feature type="region of interest" description="Disordered" evidence="4">
    <location>
        <begin position="1"/>
        <end position="23"/>
    </location>
</feature>
<keyword evidence="2" id="KW-0479">Metal-binding</keyword>
<accession>A0AAJ0BTZ0</accession>
<evidence type="ECO:0000256" key="1">
    <source>
        <dbReference type="ARBA" id="ARBA00004123"/>
    </source>
</evidence>
<dbReference type="PROSITE" id="PS00463">
    <property type="entry name" value="ZN2_CY6_FUNGAL_1"/>
    <property type="match status" value="1"/>
</dbReference>
<keyword evidence="3" id="KW-0539">Nucleus</keyword>
<evidence type="ECO:0000313" key="6">
    <source>
        <dbReference type="EMBL" id="KAK1764176.1"/>
    </source>
</evidence>
<feature type="region of interest" description="Disordered" evidence="4">
    <location>
        <begin position="99"/>
        <end position="145"/>
    </location>
</feature>
<evidence type="ECO:0000259" key="5">
    <source>
        <dbReference type="PROSITE" id="PS50048"/>
    </source>
</evidence>
<keyword evidence="7" id="KW-1185">Reference proteome</keyword>
<dbReference type="Pfam" id="PF00172">
    <property type="entry name" value="Zn_clus"/>
    <property type="match status" value="1"/>
</dbReference>
<dbReference type="Proteomes" id="UP001244011">
    <property type="component" value="Unassembled WGS sequence"/>
</dbReference>
<dbReference type="GO" id="GO:0008270">
    <property type="term" value="F:zinc ion binding"/>
    <property type="evidence" value="ECO:0007669"/>
    <property type="project" value="InterPro"/>
</dbReference>
<dbReference type="GO" id="GO:0003677">
    <property type="term" value="F:DNA binding"/>
    <property type="evidence" value="ECO:0007669"/>
    <property type="project" value="InterPro"/>
</dbReference>
<dbReference type="AlphaFoldDB" id="A0AAJ0BTZ0"/>
<feature type="compositionally biased region" description="Basic residues" evidence="4">
    <location>
        <begin position="12"/>
        <end position="21"/>
    </location>
</feature>
<proteinExistence type="predicted"/>
<sequence length="741" mass="81328">MPKERGLQARGIHPRTPRTSRQRPVSCQFCRSRKLRCSRTLPCSNCLSRGIACRLDPATDPVAPAVVAAATPAPSTASDRDAVQADMLERLHRLEQLVTQQQATQSRVENAPSEGPAEDLLIVPRVPPPATPSPSDKRPDSSPRLQHLSDDVAWLERVSIGQSSHDRTFPDTIVFKIGPIHDLPKAPSYISQLTPGAEPTRCVWLPQYQEAKILQGKYINNVSYIHHVVHLPSLPAFIDKIYVRLTAQDRVEPGHLMLLLAILASATYTWTDHDQDCGHKPFSSSAEANSQAPFWVRATQDVFDAAQRSTCLSLELLQGVIILSFVVCNIEGISLRYRSLIYSALLIGRELGLHRCDHPSNTGTADTVRAEIGRRVWWYLVATDWFLAARSSGPTEGIYQSNPHHMVVNKPRNINDEDLSDGANIVEKPISHPTDMSYSLQRIRLAELTRSIVDRNHLLGRHGWGHGDIMAIDGELERFMADIPPFFNLETDEPNHDRSPRAHGIIIQAYMLNSLVHTHRCKLHLPHLARGRQPSSDTDPDPAHARSRDACLDAARLIIRTETRLEREDHPFVPTRLRFPGILYGVFVATIALLADACAGGSASSIGVGVSGGSEVADAIRILGDAAAVGRSRTAADLLESLTLVLRKHGLPLPPGLRRRGPLPRSPGGSDEVDGGNDAAAAARLRDDRGDGAVDMAGRSPGGNERMAYSDELAQILEGWADLEGFQWDGIFSGIDSSSFF</sequence>
<dbReference type="Pfam" id="PF04082">
    <property type="entry name" value="Fungal_trans"/>
    <property type="match status" value="1"/>
</dbReference>
<feature type="compositionally biased region" description="Polar residues" evidence="4">
    <location>
        <begin position="99"/>
        <end position="108"/>
    </location>
</feature>
<dbReference type="GO" id="GO:0000981">
    <property type="term" value="F:DNA-binding transcription factor activity, RNA polymerase II-specific"/>
    <property type="evidence" value="ECO:0007669"/>
    <property type="project" value="InterPro"/>
</dbReference>
<dbReference type="InterPro" id="IPR001138">
    <property type="entry name" value="Zn2Cys6_DnaBD"/>
</dbReference>
<dbReference type="SUPFAM" id="SSF57701">
    <property type="entry name" value="Zn2/Cys6 DNA-binding domain"/>
    <property type="match status" value="1"/>
</dbReference>
<dbReference type="GeneID" id="85308480"/>
<evidence type="ECO:0000256" key="2">
    <source>
        <dbReference type="ARBA" id="ARBA00022723"/>
    </source>
</evidence>
<comment type="caution">
    <text evidence="6">The sequence shown here is derived from an EMBL/GenBank/DDBJ whole genome shotgun (WGS) entry which is preliminary data.</text>
</comment>
<feature type="compositionally biased region" description="Low complexity" evidence="4">
    <location>
        <begin position="666"/>
        <end position="678"/>
    </location>
</feature>
<dbReference type="RefSeq" id="XP_060280389.1">
    <property type="nucleotide sequence ID" value="XM_060425293.1"/>
</dbReference>
<comment type="subcellular location">
    <subcellularLocation>
        <location evidence="1">Nucleus</location>
    </subcellularLocation>
</comment>
<dbReference type="PANTHER" id="PTHR31001:SF90">
    <property type="entry name" value="CENTROMERE DNA-BINDING PROTEIN COMPLEX CBF3 SUBUNIT B"/>
    <property type="match status" value="1"/>
</dbReference>
<name>A0AAJ0BTZ0_9PEZI</name>
<dbReference type="GO" id="GO:0005634">
    <property type="term" value="C:nucleus"/>
    <property type="evidence" value="ECO:0007669"/>
    <property type="project" value="UniProtKB-SubCell"/>
</dbReference>
<dbReference type="EMBL" id="MU839022">
    <property type="protein sequence ID" value="KAK1764176.1"/>
    <property type="molecule type" value="Genomic_DNA"/>
</dbReference>
<dbReference type="CDD" id="cd00067">
    <property type="entry name" value="GAL4"/>
    <property type="match status" value="1"/>
</dbReference>
<organism evidence="6 7">
    <name type="scientific">Phialemonium atrogriseum</name>
    <dbReference type="NCBI Taxonomy" id="1093897"/>
    <lineage>
        <taxon>Eukaryota</taxon>
        <taxon>Fungi</taxon>
        <taxon>Dikarya</taxon>
        <taxon>Ascomycota</taxon>
        <taxon>Pezizomycotina</taxon>
        <taxon>Sordariomycetes</taxon>
        <taxon>Sordariomycetidae</taxon>
        <taxon>Cephalothecales</taxon>
        <taxon>Cephalothecaceae</taxon>
        <taxon>Phialemonium</taxon>
    </lineage>
</organism>
<evidence type="ECO:0000313" key="7">
    <source>
        <dbReference type="Proteomes" id="UP001244011"/>
    </source>
</evidence>
<evidence type="ECO:0000256" key="3">
    <source>
        <dbReference type="ARBA" id="ARBA00023242"/>
    </source>
</evidence>
<protein>
    <recommendedName>
        <fullName evidence="5">Zn(2)-C6 fungal-type domain-containing protein</fullName>
    </recommendedName>
</protein>
<feature type="domain" description="Zn(2)-C6 fungal-type" evidence="5">
    <location>
        <begin position="26"/>
        <end position="55"/>
    </location>
</feature>
<reference evidence="6" key="1">
    <citation type="submission" date="2023-06" db="EMBL/GenBank/DDBJ databases">
        <title>Genome-scale phylogeny and comparative genomics of the fungal order Sordariales.</title>
        <authorList>
            <consortium name="Lawrence Berkeley National Laboratory"/>
            <person name="Hensen N."/>
            <person name="Bonometti L."/>
            <person name="Westerberg I."/>
            <person name="Brannstrom I.O."/>
            <person name="Guillou S."/>
            <person name="Cros-Aarteil S."/>
            <person name="Calhoun S."/>
            <person name="Haridas S."/>
            <person name="Kuo A."/>
            <person name="Mondo S."/>
            <person name="Pangilinan J."/>
            <person name="Riley R."/>
            <person name="Labutti K."/>
            <person name="Andreopoulos B."/>
            <person name="Lipzen A."/>
            <person name="Chen C."/>
            <person name="Yanf M."/>
            <person name="Daum C."/>
            <person name="Ng V."/>
            <person name="Clum A."/>
            <person name="Steindorff A."/>
            <person name="Ohm R."/>
            <person name="Martin F."/>
            <person name="Silar P."/>
            <person name="Natvig D."/>
            <person name="Lalanne C."/>
            <person name="Gautier V."/>
            <person name="Ament-Velasquez S.L."/>
            <person name="Kruys A."/>
            <person name="Hutchinson M.I."/>
            <person name="Powell A.J."/>
            <person name="Barry K."/>
            <person name="Miller A.N."/>
            <person name="Grigoriev I.V."/>
            <person name="Debuchy R."/>
            <person name="Gladieux P."/>
            <person name="Thoren M.H."/>
            <person name="Johannesson H."/>
        </authorList>
    </citation>
    <scope>NUCLEOTIDE SEQUENCE</scope>
    <source>
        <strain evidence="6">8032-3</strain>
    </source>
</reference>
<dbReference type="PANTHER" id="PTHR31001">
    <property type="entry name" value="UNCHARACTERIZED TRANSCRIPTIONAL REGULATORY PROTEIN"/>
    <property type="match status" value="1"/>
</dbReference>
<dbReference type="Gene3D" id="4.10.240.10">
    <property type="entry name" value="Zn(2)-C6 fungal-type DNA-binding domain"/>
    <property type="match status" value="1"/>
</dbReference>
<dbReference type="InterPro" id="IPR036864">
    <property type="entry name" value="Zn2-C6_fun-type_DNA-bd_sf"/>
</dbReference>
<evidence type="ECO:0000256" key="4">
    <source>
        <dbReference type="SAM" id="MobiDB-lite"/>
    </source>
</evidence>
<dbReference type="SMART" id="SM00066">
    <property type="entry name" value="GAL4"/>
    <property type="match status" value="1"/>
</dbReference>
<gene>
    <name evidence="6" type="ORF">QBC33DRAFT_478600</name>
</gene>
<dbReference type="InterPro" id="IPR007219">
    <property type="entry name" value="XnlR_reg_dom"/>
</dbReference>
<dbReference type="GO" id="GO:0006351">
    <property type="term" value="P:DNA-templated transcription"/>
    <property type="evidence" value="ECO:0007669"/>
    <property type="project" value="InterPro"/>
</dbReference>